<gene>
    <name evidence="1" type="ORF">Ga0074812_115147</name>
</gene>
<dbReference type="EMBL" id="FAOZ01000015">
    <property type="protein sequence ID" value="CUU57945.1"/>
    <property type="molecule type" value="Genomic_DNA"/>
</dbReference>
<sequence length="308" mass="32841">MSLPDEFHELARKVNNWGRWGDSDERGTVNLITPEAVRRAAATVRSGRRLALGLPLSSGGPQTGALPGRINPLRTMVSLNEPITGDPAQACFSDDVVVMGLQAATHWDALAHASYDNRIYNGFGAQTITAAGAGRCGIDKIGPLVGRGVLLDVARARGVDVLPGGHAITVEDLEYAVDLAGLRIEAGDILLVRTGQITVLHRGDRLGYMAPAAGLSMLTVEWLHRHDIAAVATDTMTFEVFPGERPDLYLPVHLLHLVEMGLTQGQNFDLEELAADCASDGRYDFLLEATPQPFSAGLGAPVNPVAVK</sequence>
<name>A0A0S4QRV4_9ACTN</name>
<dbReference type="Pfam" id="PF04199">
    <property type="entry name" value="Cyclase"/>
    <property type="match status" value="1"/>
</dbReference>
<dbReference type="InterPro" id="IPR007325">
    <property type="entry name" value="KFase/CYL"/>
</dbReference>
<organism evidence="1 2">
    <name type="scientific">Parafrankia irregularis</name>
    <dbReference type="NCBI Taxonomy" id="795642"/>
    <lineage>
        <taxon>Bacteria</taxon>
        <taxon>Bacillati</taxon>
        <taxon>Actinomycetota</taxon>
        <taxon>Actinomycetes</taxon>
        <taxon>Frankiales</taxon>
        <taxon>Frankiaceae</taxon>
        <taxon>Parafrankia</taxon>
    </lineage>
</organism>
<dbReference type="PANTHER" id="PTHR34861">
    <property type="match status" value="1"/>
</dbReference>
<dbReference type="RefSeq" id="WP_091280230.1">
    <property type="nucleotide sequence ID" value="NZ_FAOZ01000015.1"/>
</dbReference>
<dbReference type="AlphaFoldDB" id="A0A0S4QRV4"/>
<dbReference type="GO" id="GO:0019441">
    <property type="term" value="P:L-tryptophan catabolic process to kynurenine"/>
    <property type="evidence" value="ECO:0007669"/>
    <property type="project" value="InterPro"/>
</dbReference>
<dbReference type="GO" id="GO:0004061">
    <property type="term" value="F:arylformamidase activity"/>
    <property type="evidence" value="ECO:0007669"/>
    <property type="project" value="InterPro"/>
</dbReference>
<accession>A0A0S4QRV4</accession>
<dbReference type="InterPro" id="IPR037175">
    <property type="entry name" value="KFase_sf"/>
</dbReference>
<dbReference type="Gene3D" id="3.50.30.50">
    <property type="entry name" value="Putative cyclase"/>
    <property type="match status" value="1"/>
</dbReference>
<evidence type="ECO:0000313" key="2">
    <source>
        <dbReference type="Proteomes" id="UP000198802"/>
    </source>
</evidence>
<reference evidence="2" key="1">
    <citation type="submission" date="2015-11" db="EMBL/GenBank/DDBJ databases">
        <authorList>
            <person name="Varghese N."/>
        </authorList>
    </citation>
    <scope>NUCLEOTIDE SEQUENCE [LARGE SCALE GENOMIC DNA]</scope>
    <source>
        <strain evidence="2">DSM 45899</strain>
    </source>
</reference>
<dbReference type="SUPFAM" id="SSF102198">
    <property type="entry name" value="Putative cyclase"/>
    <property type="match status" value="1"/>
</dbReference>
<protein>
    <submittedName>
        <fullName evidence="1">Kynurenine formamidase</fullName>
    </submittedName>
</protein>
<evidence type="ECO:0000313" key="1">
    <source>
        <dbReference type="EMBL" id="CUU57945.1"/>
    </source>
</evidence>
<proteinExistence type="predicted"/>
<dbReference type="PANTHER" id="PTHR34861:SF10">
    <property type="entry name" value="CYCLASE"/>
    <property type="match status" value="1"/>
</dbReference>
<keyword evidence="2" id="KW-1185">Reference proteome</keyword>
<dbReference type="Proteomes" id="UP000198802">
    <property type="component" value="Unassembled WGS sequence"/>
</dbReference>